<dbReference type="CDD" id="cd06893">
    <property type="entry name" value="PX_SNX19"/>
    <property type="match status" value="1"/>
</dbReference>
<evidence type="ECO:0000313" key="16">
    <source>
        <dbReference type="EMBL" id="NXD23760.1"/>
    </source>
</evidence>
<dbReference type="Gene3D" id="3.30.1520.10">
    <property type="entry name" value="Phox-like domain"/>
    <property type="match status" value="1"/>
</dbReference>
<keyword evidence="7" id="KW-0653">Protein transport</keyword>
<dbReference type="AlphaFoldDB" id="A0A851U9C3"/>
<evidence type="ECO:0000256" key="5">
    <source>
        <dbReference type="ARBA" id="ARBA00022483"/>
    </source>
</evidence>
<evidence type="ECO:0000256" key="7">
    <source>
        <dbReference type="ARBA" id="ARBA00022927"/>
    </source>
</evidence>
<dbReference type="InterPro" id="IPR013937">
    <property type="entry name" value="Sorting_nexin_C"/>
</dbReference>
<dbReference type="Proteomes" id="UP000623542">
    <property type="component" value="Unassembled WGS sequence"/>
</dbReference>
<feature type="compositionally biased region" description="Low complexity" evidence="14">
    <location>
        <begin position="129"/>
        <end position="144"/>
    </location>
</feature>
<comment type="subunit">
    <text evidence="12">Interacts with PTPRN.</text>
</comment>
<gene>
    <name evidence="16" type="primary">Snx19</name>
    <name evidence="16" type="ORF">ELAFOR_R09345</name>
</gene>
<evidence type="ECO:0000256" key="1">
    <source>
        <dbReference type="ARBA" id="ARBA00004180"/>
    </source>
</evidence>
<dbReference type="SUPFAM" id="SSF64268">
    <property type="entry name" value="PX domain"/>
    <property type="match status" value="1"/>
</dbReference>
<dbReference type="Pfam" id="PF00787">
    <property type="entry name" value="PX"/>
    <property type="match status" value="1"/>
</dbReference>
<dbReference type="GO" id="GO:0002062">
    <property type="term" value="P:chondrocyte differentiation"/>
    <property type="evidence" value="ECO:0007669"/>
    <property type="project" value="UniProtKB-ARBA"/>
</dbReference>
<reference evidence="16" key="1">
    <citation type="submission" date="2019-09" db="EMBL/GenBank/DDBJ databases">
        <title>Bird 10,000 Genomes (B10K) Project - Family phase.</title>
        <authorList>
            <person name="Zhang G."/>
        </authorList>
    </citation>
    <scope>NUCLEOTIDE SEQUENCE</scope>
    <source>
        <strain evidence="16">B10K-IZCAS-20218</strain>
        <tissue evidence="16">Blood</tissue>
    </source>
</reference>
<evidence type="ECO:0000256" key="3">
    <source>
        <dbReference type="ARBA" id="ARBA00010883"/>
    </source>
</evidence>
<evidence type="ECO:0000259" key="15">
    <source>
        <dbReference type="PROSITE" id="PS50195"/>
    </source>
</evidence>
<protein>
    <recommendedName>
        <fullName evidence="13">Sorting nexin-19</fullName>
    </recommendedName>
</protein>
<name>A0A851U9C3_9PASS</name>
<dbReference type="PANTHER" id="PTHR22775">
    <property type="entry name" value="SORTING NEXIN"/>
    <property type="match status" value="1"/>
</dbReference>
<comment type="subcellular location">
    <subcellularLocation>
        <location evidence="1">Cytoplasmic vesicle membrane</location>
        <topology evidence="1">Peripheral membrane protein</topology>
        <orientation evidence="1">Cytoplasmic side</orientation>
    </subcellularLocation>
    <subcellularLocation>
        <location evidence="2">Early endosome membrane</location>
        <topology evidence="2">Peripheral membrane protein</topology>
        <orientation evidence="2">Cytoplasmic side</orientation>
    </subcellularLocation>
</comment>
<dbReference type="InterPro" id="IPR036871">
    <property type="entry name" value="PX_dom_sf"/>
</dbReference>
<feature type="region of interest" description="Disordered" evidence="14">
    <location>
        <begin position="28"/>
        <end position="147"/>
    </location>
</feature>
<dbReference type="GO" id="GO:0035091">
    <property type="term" value="F:phosphatidylinositol binding"/>
    <property type="evidence" value="ECO:0007669"/>
    <property type="project" value="InterPro"/>
</dbReference>
<dbReference type="EMBL" id="WBNG01000182">
    <property type="protein sequence ID" value="NXD23760.1"/>
    <property type="molecule type" value="Genomic_DNA"/>
</dbReference>
<dbReference type="InterPro" id="IPR037909">
    <property type="entry name" value="SNX19_PX"/>
</dbReference>
<dbReference type="PROSITE" id="PS50195">
    <property type="entry name" value="PX"/>
    <property type="match status" value="1"/>
</dbReference>
<sequence>LGSLFPCEGLELESLAPDLGQDVELLAPSPAGELLDESPQNPSVPEGAPAPEDGIGDLDQGPGPASDAGLLPTSALSSCPGIQIEPAVEKEEERPAVPRRFSSRRPSSLGRDLGAAESPAQFPPEPGQSLLSSSPTASMSTFSFEPLSSPDGPVVIQNLRITGTITAREHSGTGFHPYTLYTVKYETALESEAAGSLQQVAYHTVNRRYREFLNLQTRLEEKPELRKFLKNIKGPKKLFPDLPFGNMDSDKVEARKSLLESFLKQLCAVPEIANSEEVQEFLALNTDARIAFVKKPFVVSRIDKIVVNAIVDTLKTAFPRSEPQSPTEDLSESEVDGKSQTDGKKATKSRLRFSSSKITPVLSVSEAHDRIVYSIRESSAVSGTLSLAAMESFIQKQEKLLEAVPSKAPEGEGGREAKEISVQEELDGLSTAEQEAHPDTDSDSETPLADLALDVLRLVLVDHWSWLCTENIQKVFNLLFGTLVQRWLEVQMVTLTCTQRWVQYLQLLQESIWPGGVLPAVPKPPRTEEQKKATAEQALQSLMGILPNVIQEILGTSKCRMSWKLVLESLSQPVINRHLVFCLLDILLEFLVLKDSSKEPEAAAATPCTCSGPDKGVPAL</sequence>
<evidence type="ECO:0000256" key="11">
    <source>
        <dbReference type="ARBA" id="ARBA00053440"/>
    </source>
</evidence>
<evidence type="ECO:0000256" key="2">
    <source>
        <dbReference type="ARBA" id="ARBA00004469"/>
    </source>
</evidence>
<dbReference type="GO" id="GO:1990502">
    <property type="term" value="P:dense core granule maturation"/>
    <property type="evidence" value="ECO:0007669"/>
    <property type="project" value="UniProtKB-ARBA"/>
</dbReference>
<proteinExistence type="inferred from homology"/>
<evidence type="ECO:0000256" key="8">
    <source>
        <dbReference type="ARBA" id="ARBA00023121"/>
    </source>
</evidence>
<feature type="non-terminal residue" evidence="16">
    <location>
        <position position="620"/>
    </location>
</feature>
<dbReference type="Pfam" id="PF08628">
    <property type="entry name" value="Nexin_C"/>
    <property type="match status" value="1"/>
</dbReference>
<keyword evidence="9" id="KW-0472">Membrane</keyword>
<keyword evidence="8" id="KW-0446">Lipid-binding</keyword>
<dbReference type="GO" id="GO:0006887">
    <property type="term" value="P:exocytosis"/>
    <property type="evidence" value="ECO:0007669"/>
    <property type="project" value="UniProtKB-KW"/>
</dbReference>
<dbReference type="InterPro" id="IPR001683">
    <property type="entry name" value="PX_dom"/>
</dbReference>
<dbReference type="PANTHER" id="PTHR22775:SF31">
    <property type="entry name" value="SORTING NEXIN-19"/>
    <property type="match status" value="1"/>
</dbReference>
<feature type="region of interest" description="Disordered" evidence="14">
    <location>
        <begin position="319"/>
        <end position="351"/>
    </location>
</feature>
<accession>A0A851U9C3</accession>
<dbReference type="SMART" id="SM00312">
    <property type="entry name" value="PX"/>
    <property type="match status" value="1"/>
</dbReference>
<evidence type="ECO:0000313" key="17">
    <source>
        <dbReference type="Proteomes" id="UP000623542"/>
    </source>
</evidence>
<evidence type="ECO:0000256" key="13">
    <source>
        <dbReference type="ARBA" id="ARBA00071926"/>
    </source>
</evidence>
<feature type="domain" description="PX" evidence="15">
    <location>
        <begin position="159"/>
        <end position="289"/>
    </location>
</feature>
<comment type="similarity">
    <text evidence="3">Belongs to the sorting nexin family.</text>
</comment>
<evidence type="ECO:0000256" key="14">
    <source>
        <dbReference type="SAM" id="MobiDB-lite"/>
    </source>
</evidence>
<keyword evidence="5" id="KW-0268">Exocytosis</keyword>
<feature type="compositionally biased region" description="Basic and acidic residues" evidence="14">
    <location>
        <begin position="335"/>
        <end position="345"/>
    </location>
</feature>
<dbReference type="GO" id="GO:0031901">
    <property type="term" value="C:early endosome membrane"/>
    <property type="evidence" value="ECO:0007669"/>
    <property type="project" value="UniProtKB-SubCell"/>
</dbReference>
<evidence type="ECO:0000256" key="6">
    <source>
        <dbReference type="ARBA" id="ARBA00022753"/>
    </source>
</evidence>
<feature type="compositionally biased region" description="Basic and acidic residues" evidence="14">
    <location>
        <begin position="87"/>
        <end position="96"/>
    </location>
</feature>
<keyword evidence="10" id="KW-0968">Cytoplasmic vesicle</keyword>
<keyword evidence="4" id="KW-0813">Transport</keyword>
<comment type="function">
    <text evidence="11">Plays a role in intracellular vesicle trafficking and exocytosis. May play a role in maintaining insulin-containing dense core vesicles in pancreatic beta-cells and in preventing their degradation. May play a role in insulin secretion. Interacts with membranes containing phosphatidylinositol 3-phosphate (PtdIns(3P)).</text>
</comment>
<evidence type="ECO:0000256" key="12">
    <source>
        <dbReference type="ARBA" id="ARBA00065455"/>
    </source>
</evidence>
<keyword evidence="6" id="KW-0967">Endosome</keyword>
<evidence type="ECO:0000256" key="10">
    <source>
        <dbReference type="ARBA" id="ARBA00023329"/>
    </source>
</evidence>
<comment type="caution">
    <text evidence="16">The sequence shown here is derived from an EMBL/GenBank/DDBJ whole genome shotgun (WGS) entry which is preliminary data.</text>
</comment>
<evidence type="ECO:0000256" key="4">
    <source>
        <dbReference type="ARBA" id="ARBA00022448"/>
    </source>
</evidence>
<keyword evidence="17" id="KW-1185">Reference proteome</keyword>
<feature type="non-terminal residue" evidence="16">
    <location>
        <position position="1"/>
    </location>
</feature>
<dbReference type="OrthoDB" id="5582218at2759"/>
<organism evidence="16 17">
    <name type="scientific">Elachura formosa</name>
    <name type="common">spotted wren-babbler</name>
    <dbReference type="NCBI Taxonomy" id="1463973"/>
    <lineage>
        <taxon>Eukaryota</taxon>
        <taxon>Metazoa</taxon>
        <taxon>Chordata</taxon>
        <taxon>Craniata</taxon>
        <taxon>Vertebrata</taxon>
        <taxon>Euteleostomi</taxon>
        <taxon>Archelosauria</taxon>
        <taxon>Archosauria</taxon>
        <taxon>Dinosauria</taxon>
        <taxon>Saurischia</taxon>
        <taxon>Theropoda</taxon>
        <taxon>Coelurosauria</taxon>
        <taxon>Aves</taxon>
        <taxon>Neognathae</taxon>
        <taxon>Neoaves</taxon>
        <taxon>Telluraves</taxon>
        <taxon>Australaves</taxon>
        <taxon>Passeriformes</taxon>
        <taxon>Elachuridae</taxon>
        <taxon>Elachura</taxon>
    </lineage>
</organism>
<evidence type="ECO:0000256" key="9">
    <source>
        <dbReference type="ARBA" id="ARBA00023136"/>
    </source>
</evidence>
<dbReference type="GO" id="GO:0030073">
    <property type="term" value="P:insulin secretion"/>
    <property type="evidence" value="ECO:0007669"/>
    <property type="project" value="UniProtKB-ARBA"/>
</dbReference>
<dbReference type="FunFam" id="3.30.1520.10:FF:000019">
    <property type="entry name" value="Putative sorting nexin-19"/>
    <property type="match status" value="1"/>
</dbReference>
<feature type="compositionally biased region" description="Low complexity" evidence="14">
    <location>
        <begin position="98"/>
        <end position="108"/>
    </location>
</feature>